<comment type="caution">
    <text evidence="2">The sequence shown here is derived from an EMBL/GenBank/DDBJ whole genome shotgun (WGS) entry which is preliminary data.</text>
</comment>
<protein>
    <submittedName>
        <fullName evidence="2">Uncharacterized protein</fullName>
    </submittedName>
</protein>
<feature type="compositionally biased region" description="Polar residues" evidence="1">
    <location>
        <begin position="665"/>
        <end position="675"/>
    </location>
</feature>
<evidence type="ECO:0000256" key="1">
    <source>
        <dbReference type="SAM" id="MobiDB-lite"/>
    </source>
</evidence>
<feature type="compositionally biased region" description="Basic and acidic residues" evidence="1">
    <location>
        <begin position="376"/>
        <end position="391"/>
    </location>
</feature>
<evidence type="ECO:0000313" key="2">
    <source>
        <dbReference type="EMBL" id="GBG32266.1"/>
    </source>
</evidence>
<organism evidence="2 3">
    <name type="scientific">Hondaea fermentalgiana</name>
    <dbReference type="NCBI Taxonomy" id="2315210"/>
    <lineage>
        <taxon>Eukaryota</taxon>
        <taxon>Sar</taxon>
        <taxon>Stramenopiles</taxon>
        <taxon>Bigyra</taxon>
        <taxon>Labyrinthulomycetes</taxon>
        <taxon>Thraustochytrida</taxon>
        <taxon>Thraustochytriidae</taxon>
        <taxon>Hondaea</taxon>
    </lineage>
</organism>
<accession>A0A2R5GMZ6</accession>
<proteinExistence type="predicted"/>
<sequence>MELTQGNGSSNSNVSSYSRRSSLGSSMSASYQDEVGCDADSVEPHVHGPHMVDPQHGLADLDDLSGTPVGLGTSSMLSQDGGLGALQDHADMHGGAGANIGSAQQLLKTGDEASLEFKPGTTWKLAYQRNNKSKDQKNLRCFPNCCLGFGHQDGFCGQSIAVVFDYAPSAINASALIACSEFAVDGSRPHAIGSLITLDQINKHGAEDEAKKQFCYMKGHHIVLNKQQQQQHESGLKPRPGRAQSLFEFNRNLKGWHYGFLGSKKTRNMYHVFRAYVLERAQDGVGPAELPKYKVLAMCQSPPWQMYCRRRKYNHIVQKKSRRVVGSSASEAAEAELQIQRQIDEEASKAAAAKALARRAASGSRGRARASSAHAHNHDSKDLLRRTEPIKRSRGGQSGAESSSSLKRRPKAISIPAPPLLGAGDRRRASSLKDNLLGDPRADGLDLGSISLDHQGSADYEAQFASLQRGGAPLPNLSSPSGLYADLRFKRLVELIKQVGLPQPLVPHKFSLNGSRMAHFSQSMCTFLVHWQELQFIWPPHYPYAVHEYMVRSDDPSDEDADAVLNAYEHFALFLLQQGSFRTELTNFAQRHPDGFKTADPYNVSVFALKLFTDFYQDFLVDREYKRLGRAGSRGLLGSHDAHVKDESDRSTATWASPAADHPSHQSSSFVDISVTPRGNNLNQEDFDLLQASLQTPRGLSAPHQWAGMGGAGLTGSNFRFAGLNSRAFDNGGAPHASSFAGSASSSSSCSIPRDLKPLATLTPKSSFVMTPKGSFLLSPKNSFSISGKLGAHHESKMDSDLMNLPSPGFRSPRIFAQVDSFLEDTKDYSSLSQGALVSPTSKDAALKAFMTRGPTSSLLAQSAGASSSST</sequence>
<name>A0A2R5GMZ6_9STRA</name>
<gene>
    <name evidence="2" type="ORF">FCC1311_084912</name>
</gene>
<feature type="region of interest" description="Disordered" evidence="1">
    <location>
        <begin position="636"/>
        <end position="675"/>
    </location>
</feature>
<feature type="region of interest" description="Disordered" evidence="1">
    <location>
        <begin position="358"/>
        <end position="426"/>
    </location>
</feature>
<dbReference type="Proteomes" id="UP000241890">
    <property type="component" value="Unassembled WGS sequence"/>
</dbReference>
<feature type="compositionally biased region" description="Basic and acidic residues" evidence="1">
    <location>
        <begin position="640"/>
        <end position="650"/>
    </location>
</feature>
<feature type="compositionally biased region" description="Low complexity" evidence="1">
    <location>
        <begin position="358"/>
        <end position="374"/>
    </location>
</feature>
<dbReference type="OrthoDB" id="69314at2759"/>
<feature type="region of interest" description="Disordered" evidence="1">
    <location>
        <begin position="39"/>
        <end position="58"/>
    </location>
</feature>
<feature type="region of interest" description="Disordered" evidence="1">
    <location>
        <begin position="1"/>
        <end position="34"/>
    </location>
</feature>
<dbReference type="InParanoid" id="A0A2R5GMZ6"/>
<dbReference type="EMBL" id="BEYU01000119">
    <property type="protein sequence ID" value="GBG32266.1"/>
    <property type="molecule type" value="Genomic_DNA"/>
</dbReference>
<reference evidence="2 3" key="1">
    <citation type="submission" date="2017-12" db="EMBL/GenBank/DDBJ databases">
        <title>Sequencing, de novo assembly and annotation of complete genome of a new Thraustochytrid species, strain FCC1311.</title>
        <authorList>
            <person name="Sedici K."/>
            <person name="Godart F."/>
            <person name="Aiese Cigliano R."/>
            <person name="Sanseverino W."/>
            <person name="Barakat M."/>
            <person name="Ortet P."/>
            <person name="Marechal E."/>
            <person name="Cagnac O."/>
            <person name="Amato A."/>
        </authorList>
    </citation>
    <scope>NUCLEOTIDE SEQUENCE [LARGE SCALE GENOMIC DNA]</scope>
</reference>
<feature type="compositionally biased region" description="Low complexity" evidence="1">
    <location>
        <begin position="1"/>
        <end position="30"/>
    </location>
</feature>
<keyword evidence="3" id="KW-1185">Reference proteome</keyword>
<dbReference type="AlphaFoldDB" id="A0A2R5GMZ6"/>
<evidence type="ECO:0000313" key="3">
    <source>
        <dbReference type="Proteomes" id="UP000241890"/>
    </source>
</evidence>